<dbReference type="Proteomes" id="UP000285138">
    <property type="component" value="Unassembled WGS sequence"/>
</dbReference>
<name>A0A424YDR3_9FIRM</name>
<sequence length="217" mass="23288">MEYLLIFLTALLVGFSGAVVPGPLLSVTVSETLKRGVEAGPLLITGHALLEVGITVGLVYGLSHYLQSSLVGGIFGLLGGVTLLWMGWGMIKDVWSGKGQLNLESNDQGKSLNPVLAGALVSLSNPYFLIWWGTIGAGYVVIAMQYGLVGIIFFFFGHISADYIWYTFASWLVYAGSSRISSRAYRGITGGCGVFLVGMALFFLYSGFNFLFPGMLI</sequence>
<dbReference type="InterPro" id="IPR001123">
    <property type="entry name" value="LeuE-type"/>
</dbReference>
<evidence type="ECO:0000256" key="4">
    <source>
        <dbReference type="ARBA" id="ARBA00022989"/>
    </source>
</evidence>
<dbReference type="EMBL" id="QZAA01000165">
    <property type="protein sequence ID" value="RQD75283.1"/>
    <property type="molecule type" value="Genomic_DNA"/>
</dbReference>
<keyword evidence="4 6" id="KW-1133">Transmembrane helix</keyword>
<dbReference type="PANTHER" id="PTHR38825:SF1">
    <property type="entry name" value="TRANSPORTER, LYSE FAMILY"/>
    <property type="match status" value="1"/>
</dbReference>
<protein>
    <submittedName>
        <fullName evidence="7">Lysine transporter LysE</fullName>
    </submittedName>
</protein>
<evidence type="ECO:0000313" key="8">
    <source>
        <dbReference type="Proteomes" id="UP000285138"/>
    </source>
</evidence>
<reference evidence="7 8" key="1">
    <citation type="submission" date="2018-08" db="EMBL/GenBank/DDBJ databases">
        <title>The metabolism and importance of syntrophic acetate oxidation coupled to methane or sulfide production in haloalkaline environments.</title>
        <authorList>
            <person name="Timmers P.H.A."/>
            <person name="Vavourakis C.D."/>
            <person name="Sorokin D.Y."/>
            <person name="Sinninghe Damste J.S."/>
            <person name="Muyzer G."/>
            <person name="Stams A.J.M."/>
            <person name="Plugge C.M."/>
        </authorList>
    </citation>
    <scope>NUCLEOTIDE SEQUENCE [LARGE SCALE GENOMIC DNA]</scope>
    <source>
        <strain evidence="7">MSAO_Bac1</strain>
    </source>
</reference>
<dbReference type="GO" id="GO:0005886">
    <property type="term" value="C:plasma membrane"/>
    <property type="evidence" value="ECO:0007669"/>
    <property type="project" value="UniProtKB-SubCell"/>
</dbReference>
<evidence type="ECO:0000256" key="5">
    <source>
        <dbReference type="ARBA" id="ARBA00023136"/>
    </source>
</evidence>
<comment type="subcellular location">
    <subcellularLocation>
        <location evidence="1">Cell membrane</location>
        <topology evidence="1">Multi-pass membrane protein</topology>
    </subcellularLocation>
</comment>
<feature type="transmembrane region" description="Helical" evidence="6">
    <location>
        <begin position="192"/>
        <end position="212"/>
    </location>
</feature>
<gene>
    <name evidence="7" type="ORF">D5R97_06500</name>
</gene>
<evidence type="ECO:0000313" key="7">
    <source>
        <dbReference type="EMBL" id="RQD75283.1"/>
    </source>
</evidence>
<evidence type="ECO:0000256" key="3">
    <source>
        <dbReference type="ARBA" id="ARBA00022692"/>
    </source>
</evidence>
<keyword evidence="3 6" id="KW-0812">Transmembrane</keyword>
<feature type="transmembrane region" description="Helical" evidence="6">
    <location>
        <begin position="42"/>
        <end position="63"/>
    </location>
</feature>
<organism evidence="7 8">
    <name type="scientific">Candidatus Syntrophonatronum acetioxidans</name>
    <dbReference type="NCBI Taxonomy" id="1795816"/>
    <lineage>
        <taxon>Bacteria</taxon>
        <taxon>Bacillati</taxon>
        <taxon>Bacillota</taxon>
        <taxon>Clostridia</taxon>
        <taxon>Eubacteriales</taxon>
        <taxon>Syntrophomonadaceae</taxon>
        <taxon>Candidatus Syntrophonatronum</taxon>
    </lineage>
</organism>
<evidence type="ECO:0000256" key="6">
    <source>
        <dbReference type="SAM" id="Phobius"/>
    </source>
</evidence>
<evidence type="ECO:0000256" key="1">
    <source>
        <dbReference type="ARBA" id="ARBA00004651"/>
    </source>
</evidence>
<evidence type="ECO:0000256" key="2">
    <source>
        <dbReference type="ARBA" id="ARBA00022475"/>
    </source>
</evidence>
<dbReference type="GO" id="GO:0006865">
    <property type="term" value="P:amino acid transport"/>
    <property type="evidence" value="ECO:0007669"/>
    <property type="project" value="InterPro"/>
</dbReference>
<accession>A0A424YDR3</accession>
<dbReference type="PANTHER" id="PTHR38825">
    <property type="entry name" value="LYSINE EXPORTER PROTEIN (LYSE/YGGA)"/>
    <property type="match status" value="1"/>
</dbReference>
<keyword evidence="5 6" id="KW-0472">Membrane</keyword>
<dbReference type="Pfam" id="PF01810">
    <property type="entry name" value="LysE"/>
    <property type="match status" value="1"/>
</dbReference>
<feature type="transmembrane region" description="Helical" evidence="6">
    <location>
        <begin position="70"/>
        <end position="91"/>
    </location>
</feature>
<dbReference type="AlphaFoldDB" id="A0A424YDR3"/>
<proteinExistence type="predicted"/>
<keyword evidence="2" id="KW-1003">Cell membrane</keyword>
<comment type="caution">
    <text evidence="7">The sequence shown here is derived from an EMBL/GenBank/DDBJ whole genome shotgun (WGS) entry which is preliminary data.</text>
</comment>